<reference evidence="3 4" key="1">
    <citation type="submission" date="2020-05" db="EMBL/GenBank/DDBJ databases">
        <authorList>
            <person name="Khan S.A."/>
            <person name="Jeon C.O."/>
            <person name="Chun B.H."/>
        </authorList>
    </citation>
    <scope>NUCLEOTIDE SEQUENCE [LARGE SCALE GENOMIC DNA]</scope>
    <source>
        <strain evidence="3 4">B156</strain>
    </source>
</reference>
<keyword evidence="4" id="KW-1185">Reference proteome</keyword>
<dbReference type="InterPro" id="IPR036852">
    <property type="entry name" value="Peptidase_S8/S53_dom_sf"/>
</dbReference>
<dbReference type="RefSeq" id="WP_171558477.1">
    <property type="nucleotide sequence ID" value="NZ_JABFCS010000001.1"/>
</dbReference>
<dbReference type="EMBL" id="JABFCS010000001">
    <property type="protein sequence ID" value="NNU43353.1"/>
    <property type="molecule type" value="Genomic_DNA"/>
</dbReference>
<dbReference type="Proteomes" id="UP000552954">
    <property type="component" value="Unassembled WGS sequence"/>
</dbReference>
<evidence type="ECO:0000313" key="4">
    <source>
        <dbReference type="Proteomes" id="UP000552954"/>
    </source>
</evidence>
<comment type="caution">
    <text evidence="3">The sequence shown here is derived from an EMBL/GenBank/DDBJ whole genome shotgun (WGS) entry which is preliminary data.</text>
</comment>
<dbReference type="Pfam" id="PF00082">
    <property type="entry name" value="Peptidase_S8"/>
    <property type="match status" value="1"/>
</dbReference>
<organism evidence="3 4">
    <name type="scientific">Ramlibacter montanisoli</name>
    <dbReference type="NCBI Taxonomy" id="2732512"/>
    <lineage>
        <taxon>Bacteria</taxon>
        <taxon>Pseudomonadati</taxon>
        <taxon>Pseudomonadota</taxon>
        <taxon>Betaproteobacteria</taxon>
        <taxon>Burkholderiales</taxon>
        <taxon>Comamonadaceae</taxon>
        <taxon>Ramlibacter</taxon>
    </lineage>
</organism>
<feature type="region of interest" description="Disordered" evidence="1">
    <location>
        <begin position="436"/>
        <end position="457"/>
    </location>
</feature>
<name>A0A849KGV5_9BURK</name>
<dbReference type="SUPFAM" id="SSF52743">
    <property type="entry name" value="Subtilisin-like"/>
    <property type="match status" value="1"/>
</dbReference>
<feature type="domain" description="Peptidase S8/S53" evidence="2">
    <location>
        <begin position="353"/>
        <end position="434"/>
    </location>
</feature>
<dbReference type="Gene3D" id="3.40.50.200">
    <property type="entry name" value="Peptidase S8/S53 domain"/>
    <property type="match status" value="1"/>
</dbReference>
<evidence type="ECO:0000256" key="1">
    <source>
        <dbReference type="SAM" id="MobiDB-lite"/>
    </source>
</evidence>
<dbReference type="GO" id="GO:0006508">
    <property type="term" value="P:proteolysis"/>
    <property type="evidence" value="ECO:0007669"/>
    <property type="project" value="InterPro"/>
</dbReference>
<gene>
    <name evidence="3" type="ORF">HK415_09585</name>
</gene>
<sequence length="457" mass="48541">MAASNVQLDVFSAGWSAADDWALYRRAGLPELCRESSHGAHILGCLFGAHANSTLLWQGQHDHAPQRGQSALQNQFPDLVFVQLPSMYIQGVPRSALGTYRLAALEYILECAGPQTTDIVVPISSETYDGSHDGQSFYDTAAAALIDYARLTLGKTMHVLVSAGNTLRTNTHERVNLAAAPGGTHTFRVRVLPGNERQTFVEVWAPHTLDDMQFALLSPKATGAPAFVSGDGAWSGSDGLGRPVAGILSLQQATTFGGHQRLVLFVLPPTLAAQGAGGEVGDWRILVRRPGAPGDVFAYISRSTPALGGATRSYQSTFPRRFSRDWDFESGAPAGKGRPYDAHSINGLATGSGITVVGSYQARERLRSQYSAGGPARPPSAHLRFLIDVAAPADASANALGIVGWGNRSAGFTRRAGTSVAAPLAARTVVRLRALPPLTPGPTPREDPQIDIQHIVQ</sequence>
<dbReference type="AlphaFoldDB" id="A0A849KGV5"/>
<accession>A0A849KGV5</accession>
<evidence type="ECO:0000259" key="2">
    <source>
        <dbReference type="Pfam" id="PF00082"/>
    </source>
</evidence>
<reference evidence="3 4" key="2">
    <citation type="submission" date="2020-06" db="EMBL/GenBank/DDBJ databases">
        <title>Ramlibacter rhizophilus sp. nov., isolated from rhizosphere soil of national flower Mugunghwa from South Korea.</title>
        <authorList>
            <person name="Zheng-Fei Y."/>
            <person name="Huan T."/>
        </authorList>
    </citation>
    <scope>NUCLEOTIDE SEQUENCE [LARGE SCALE GENOMIC DNA]</scope>
    <source>
        <strain evidence="3 4">B156</strain>
    </source>
</reference>
<dbReference type="GO" id="GO:0004252">
    <property type="term" value="F:serine-type endopeptidase activity"/>
    <property type="evidence" value="ECO:0007669"/>
    <property type="project" value="InterPro"/>
</dbReference>
<dbReference type="InterPro" id="IPR000209">
    <property type="entry name" value="Peptidase_S8/S53_dom"/>
</dbReference>
<protein>
    <recommendedName>
        <fullName evidence="2">Peptidase S8/S53 domain-containing protein</fullName>
    </recommendedName>
</protein>
<proteinExistence type="predicted"/>
<dbReference type="Gene3D" id="2.60.120.1290">
    <property type="match status" value="1"/>
</dbReference>
<evidence type="ECO:0000313" key="3">
    <source>
        <dbReference type="EMBL" id="NNU43353.1"/>
    </source>
</evidence>